<gene>
    <name evidence="5" type="ORF">CLV72_1011276</name>
</gene>
<dbReference type="Gene3D" id="1.10.10.10">
    <property type="entry name" value="Winged helix-like DNA-binding domain superfamily/Winged helix DNA-binding domain"/>
    <property type="match status" value="1"/>
</dbReference>
<dbReference type="CDD" id="cd07377">
    <property type="entry name" value="WHTH_GntR"/>
    <property type="match status" value="1"/>
</dbReference>
<dbReference type="GO" id="GO:0045892">
    <property type="term" value="P:negative regulation of DNA-templated transcription"/>
    <property type="evidence" value="ECO:0007669"/>
    <property type="project" value="TreeGrafter"/>
</dbReference>
<organism evidence="5 6">
    <name type="scientific">Allonocardiopsis opalescens</name>
    <dbReference type="NCBI Taxonomy" id="1144618"/>
    <lineage>
        <taxon>Bacteria</taxon>
        <taxon>Bacillati</taxon>
        <taxon>Actinomycetota</taxon>
        <taxon>Actinomycetes</taxon>
        <taxon>Streptosporangiales</taxon>
        <taxon>Allonocardiopsis</taxon>
    </lineage>
</organism>
<evidence type="ECO:0000313" key="5">
    <source>
        <dbReference type="EMBL" id="PRY02673.1"/>
    </source>
</evidence>
<dbReference type="SUPFAM" id="SSF64288">
    <property type="entry name" value="Chorismate lyase-like"/>
    <property type="match status" value="1"/>
</dbReference>
<sequence>MSDTDRAVDAAGIARLLRTRILAGEYAPGTMLPSYRDLAATHGVNENVARHALRILVETGQATARQGSGTFVTDAGLSVQPTPRFLVRDQPTRVIPARRHGGSDDGDLHPVVLQVSQDSAPAAVAAALRLHNPEAPVTIRRQILATATGQPAEIRISYLPTHLTHDTPLASPDTLAEPWLDAIAAHTGHSVTALSTVITARPATDPEAAALDLPGGGHALVLVRDETCLNRQRLPIALTRSIFAADSTRLTDEYPPG</sequence>
<keyword evidence="3" id="KW-0804">Transcription</keyword>
<dbReference type="RefSeq" id="WP_106240659.1">
    <property type="nucleotide sequence ID" value="NZ_PVZC01000001.1"/>
</dbReference>
<evidence type="ECO:0000256" key="3">
    <source>
        <dbReference type="ARBA" id="ARBA00023163"/>
    </source>
</evidence>
<dbReference type="OrthoDB" id="3214900at2"/>
<dbReference type="PANTHER" id="PTHR44846">
    <property type="entry name" value="MANNOSYL-D-GLYCERATE TRANSPORT/METABOLISM SYSTEM REPRESSOR MNGR-RELATED"/>
    <property type="match status" value="1"/>
</dbReference>
<accession>A0A2T0QFQ0</accession>
<dbReference type="GO" id="GO:0003700">
    <property type="term" value="F:DNA-binding transcription factor activity"/>
    <property type="evidence" value="ECO:0007669"/>
    <property type="project" value="InterPro"/>
</dbReference>
<keyword evidence="2" id="KW-0238">DNA-binding</keyword>
<dbReference type="Proteomes" id="UP000237846">
    <property type="component" value="Unassembled WGS sequence"/>
</dbReference>
<evidence type="ECO:0000259" key="4">
    <source>
        <dbReference type="PROSITE" id="PS50949"/>
    </source>
</evidence>
<dbReference type="Pfam" id="PF00392">
    <property type="entry name" value="GntR"/>
    <property type="match status" value="1"/>
</dbReference>
<dbReference type="SUPFAM" id="SSF46785">
    <property type="entry name" value="Winged helix' DNA-binding domain"/>
    <property type="match status" value="1"/>
</dbReference>
<dbReference type="InterPro" id="IPR050679">
    <property type="entry name" value="Bact_HTH_transcr_reg"/>
</dbReference>
<dbReference type="PANTHER" id="PTHR44846:SF17">
    <property type="entry name" value="GNTR-FAMILY TRANSCRIPTIONAL REGULATOR"/>
    <property type="match status" value="1"/>
</dbReference>
<dbReference type="Pfam" id="PF07702">
    <property type="entry name" value="UTRA"/>
    <property type="match status" value="1"/>
</dbReference>
<evidence type="ECO:0000313" key="6">
    <source>
        <dbReference type="Proteomes" id="UP000237846"/>
    </source>
</evidence>
<protein>
    <submittedName>
        <fullName evidence="5">GntR family transcriptional regulator</fullName>
    </submittedName>
</protein>
<dbReference type="InterPro" id="IPR036388">
    <property type="entry name" value="WH-like_DNA-bd_sf"/>
</dbReference>
<dbReference type="AlphaFoldDB" id="A0A2T0QFQ0"/>
<dbReference type="InterPro" id="IPR011663">
    <property type="entry name" value="UTRA"/>
</dbReference>
<name>A0A2T0QFQ0_9ACTN</name>
<dbReference type="InterPro" id="IPR036390">
    <property type="entry name" value="WH_DNA-bd_sf"/>
</dbReference>
<keyword evidence="1" id="KW-0805">Transcription regulation</keyword>
<keyword evidence="6" id="KW-1185">Reference proteome</keyword>
<dbReference type="SMART" id="SM00345">
    <property type="entry name" value="HTH_GNTR"/>
    <property type="match status" value="1"/>
</dbReference>
<dbReference type="PROSITE" id="PS50949">
    <property type="entry name" value="HTH_GNTR"/>
    <property type="match status" value="1"/>
</dbReference>
<dbReference type="GO" id="GO:0003677">
    <property type="term" value="F:DNA binding"/>
    <property type="evidence" value="ECO:0007669"/>
    <property type="project" value="UniProtKB-KW"/>
</dbReference>
<dbReference type="SMART" id="SM00866">
    <property type="entry name" value="UTRA"/>
    <property type="match status" value="1"/>
</dbReference>
<comment type="caution">
    <text evidence="5">The sequence shown here is derived from an EMBL/GenBank/DDBJ whole genome shotgun (WGS) entry which is preliminary data.</text>
</comment>
<dbReference type="InterPro" id="IPR028978">
    <property type="entry name" value="Chorismate_lyase_/UTRA_dom_sf"/>
</dbReference>
<proteinExistence type="predicted"/>
<dbReference type="EMBL" id="PVZC01000001">
    <property type="protein sequence ID" value="PRY02673.1"/>
    <property type="molecule type" value="Genomic_DNA"/>
</dbReference>
<reference evidence="5 6" key="1">
    <citation type="submission" date="2018-03" db="EMBL/GenBank/DDBJ databases">
        <title>Genomic Encyclopedia of Archaeal and Bacterial Type Strains, Phase II (KMG-II): from individual species to whole genera.</title>
        <authorList>
            <person name="Goeker M."/>
        </authorList>
    </citation>
    <scope>NUCLEOTIDE SEQUENCE [LARGE SCALE GENOMIC DNA]</scope>
    <source>
        <strain evidence="5 6">DSM 45601</strain>
    </source>
</reference>
<evidence type="ECO:0000256" key="2">
    <source>
        <dbReference type="ARBA" id="ARBA00023125"/>
    </source>
</evidence>
<evidence type="ECO:0000256" key="1">
    <source>
        <dbReference type="ARBA" id="ARBA00023015"/>
    </source>
</evidence>
<feature type="domain" description="HTH gntR-type" evidence="4">
    <location>
        <begin position="7"/>
        <end position="75"/>
    </location>
</feature>
<dbReference type="Gene3D" id="3.40.1410.10">
    <property type="entry name" value="Chorismate lyase-like"/>
    <property type="match status" value="1"/>
</dbReference>
<dbReference type="InterPro" id="IPR000524">
    <property type="entry name" value="Tscrpt_reg_HTH_GntR"/>
</dbReference>